<protein>
    <submittedName>
        <fullName evidence="2">Uncharacterized protein</fullName>
    </submittedName>
</protein>
<comment type="caution">
    <text evidence="2">The sequence shown here is derived from an EMBL/GenBank/DDBJ whole genome shotgun (WGS) entry which is preliminary data.</text>
</comment>
<proteinExistence type="predicted"/>
<evidence type="ECO:0000313" key="3">
    <source>
        <dbReference type="Proteomes" id="UP000593562"/>
    </source>
</evidence>
<dbReference type="EMBL" id="JAAARO010000014">
    <property type="protein sequence ID" value="KAF5736971.1"/>
    <property type="molecule type" value="Genomic_DNA"/>
</dbReference>
<accession>A0A7J7CSC7</accession>
<feature type="region of interest" description="Disordered" evidence="1">
    <location>
        <begin position="90"/>
        <end position="111"/>
    </location>
</feature>
<dbReference type="AlphaFoldDB" id="A0A7J7CSC7"/>
<organism evidence="2 3">
    <name type="scientific">Tripterygium wilfordii</name>
    <name type="common">Thunder God vine</name>
    <dbReference type="NCBI Taxonomy" id="458696"/>
    <lineage>
        <taxon>Eukaryota</taxon>
        <taxon>Viridiplantae</taxon>
        <taxon>Streptophyta</taxon>
        <taxon>Embryophyta</taxon>
        <taxon>Tracheophyta</taxon>
        <taxon>Spermatophyta</taxon>
        <taxon>Magnoliopsida</taxon>
        <taxon>eudicotyledons</taxon>
        <taxon>Gunneridae</taxon>
        <taxon>Pentapetalae</taxon>
        <taxon>rosids</taxon>
        <taxon>fabids</taxon>
        <taxon>Celastrales</taxon>
        <taxon>Celastraceae</taxon>
        <taxon>Tripterygium</taxon>
    </lineage>
</organism>
<reference evidence="2 3" key="1">
    <citation type="journal article" date="2020" name="Nat. Commun.">
        <title>Genome of Tripterygium wilfordii and identification of cytochrome P450 involved in triptolide biosynthesis.</title>
        <authorList>
            <person name="Tu L."/>
            <person name="Su P."/>
            <person name="Zhang Z."/>
            <person name="Gao L."/>
            <person name="Wang J."/>
            <person name="Hu T."/>
            <person name="Zhou J."/>
            <person name="Zhang Y."/>
            <person name="Zhao Y."/>
            <person name="Liu Y."/>
            <person name="Song Y."/>
            <person name="Tong Y."/>
            <person name="Lu Y."/>
            <person name="Yang J."/>
            <person name="Xu C."/>
            <person name="Jia M."/>
            <person name="Peters R.J."/>
            <person name="Huang L."/>
            <person name="Gao W."/>
        </authorList>
    </citation>
    <scope>NUCLEOTIDE SEQUENCE [LARGE SCALE GENOMIC DNA]</scope>
    <source>
        <strain evidence="3">cv. XIE 37</strain>
        <tissue evidence="2">Leaf</tissue>
    </source>
</reference>
<gene>
    <name evidence="2" type="ORF">HS088_TW14G01126</name>
</gene>
<keyword evidence="3" id="KW-1185">Reference proteome</keyword>
<dbReference type="Proteomes" id="UP000593562">
    <property type="component" value="Unassembled WGS sequence"/>
</dbReference>
<evidence type="ECO:0000256" key="1">
    <source>
        <dbReference type="SAM" id="MobiDB-lite"/>
    </source>
</evidence>
<dbReference type="InParanoid" id="A0A7J7CSC7"/>
<evidence type="ECO:0000313" key="2">
    <source>
        <dbReference type="EMBL" id="KAF5736971.1"/>
    </source>
</evidence>
<sequence length="138" mass="16291">MKDSAQPMLPFLIQNLLFIRLVDGPSIKQNSRVSILEVSISFIFLSSPRWQERLELDFHNINSNLRHIMPAMQPEMEMFLIMNTEHSRGDSVLSRRKRRKKGWKEVHKPRSGTQKMKNFRFLIKRFSPRKGLEIPVCA</sequence>
<name>A0A7J7CSC7_TRIWF</name>